<accession>A0ACA9SJD7</accession>
<gene>
    <name evidence="1" type="ORF">RPERSI_LOCUS31518</name>
</gene>
<keyword evidence="2" id="KW-1185">Reference proteome</keyword>
<name>A0ACA9SJD7_9GLOM</name>
<protein>
    <submittedName>
        <fullName evidence="1">16681_t:CDS:1</fullName>
    </submittedName>
</protein>
<reference evidence="1" key="1">
    <citation type="submission" date="2021-06" db="EMBL/GenBank/DDBJ databases">
        <authorList>
            <person name="Kallberg Y."/>
            <person name="Tangrot J."/>
            <person name="Rosling A."/>
        </authorList>
    </citation>
    <scope>NUCLEOTIDE SEQUENCE</scope>
    <source>
        <strain evidence="1">MA461A</strain>
    </source>
</reference>
<dbReference type="EMBL" id="CAJVQC010127354">
    <property type="protein sequence ID" value="CAG8840656.1"/>
    <property type="molecule type" value="Genomic_DNA"/>
</dbReference>
<feature type="non-terminal residue" evidence="1">
    <location>
        <position position="74"/>
    </location>
</feature>
<evidence type="ECO:0000313" key="2">
    <source>
        <dbReference type="Proteomes" id="UP000789920"/>
    </source>
</evidence>
<sequence>KNVENCNDIQVAENLNVVAIDPGVRTGWSWYSPSKGCGWFGNLDINRVFRLRLIADHNPVRDASKFSSSVNYVT</sequence>
<evidence type="ECO:0000313" key="1">
    <source>
        <dbReference type="EMBL" id="CAG8840656.1"/>
    </source>
</evidence>
<dbReference type="Proteomes" id="UP000789920">
    <property type="component" value="Unassembled WGS sequence"/>
</dbReference>
<proteinExistence type="predicted"/>
<organism evidence="1 2">
    <name type="scientific">Racocetra persica</name>
    <dbReference type="NCBI Taxonomy" id="160502"/>
    <lineage>
        <taxon>Eukaryota</taxon>
        <taxon>Fungi</taxon>
        <taxon>Fungi incertae sedis</taxon>
        <taxon>Mucoromycota</taxon>
        <taxon>Glomeromycotina</taxon>
        <taxon>Glomeromycetes</taxon>
        <taxon>Diversisporales</taxon>
        <taxon>Gigasporaceae</taxon>
        <taxon>Racocetra</taxon>
    </lineage>
</organism>
<feature type="non-terminal residue" evidence="1">
    <location>
        <position position="1"/>
    </location>
</feature>
<comment type="caution">
    <text evidence="1">The sequence shown here is derived from an EMBL/GenBank/DDBJ whole genome shotgun (WGS) entry which is preliminary data.</text>
</comment>